<dbReference type="RefSeq" id="WP_084235558.1">
    <property type="nucleotide sequence ID" value="NZ_FWXW01000011.1"/>
</dbReference>
<proteinExistence type="predicted"/>
<sequence length="305" mass="34682">MKEYFHYFKASDGADIEYVDVGAGKPMLFAHGFSGSAEMQIPMFERIKDKFRCISFTQRGYAGLSGISPGTCASGTLGPHISARDAKELLEHLGLENVNYIGYSMGATVLFAYVRQYGCTHLERAIIVDMTPKLINDGTWNHGLYQGHYTKEQYEKDLRSMEEEYSRFNRYFMTQVLLPHTAQEHRDYVFTPQHRAILEQVVKMSGIPGFTVDGLITVPRTMWAVNKAYWRGMGDNDFRDVLPKITVPVALLYARPGSIYDQGTAEYMYKNIPGATLTYSDDSTHFSMAAEKMENLIRLIKEFFA</sequence>
<dbReference type="STRING" id="1122930.SAMN02745168_0140"/>
<accession>A0A1W2CNU8</accession>
<dbReference type="PANTHER" id="PTHR43798">
    <property type="entry name" value="MONOACYLGLYCEROL LIPASE"/>
    <property type="match status" value="1"/>
</dbReference>
<evidence type="ECO:0000313" key="2">
    <source>
        <dbReference type="EMBL" id="SMC86889.1"/>
    </source>
</evidence>
<dbReference type="SUPFAM" id="SSF53474">
    <property type="entry name" value="alpha/beta-Hydrolases"/>
    <property type="match status" value="1"/>
</dbReference>
<dbReference type="Pfam" id="PF00561">
    <property type="entry name" value="Abhydrolase_1"/>
    <property type="match status" value="1"/>
</dbReference>
<dbReference type="InterPro" id="IPR050266">
    <property type="entry name" value="AB_hydrolase_sf"/>
</dbReference>
<organism evidence="2 3">
    <name type="scientific">Papillibacter cinnamivorans DSM 12816</name>
    <dbReference type="NCBI Taxonomy" id="1122930"/>
    <lineage>
        <taxon>Bacteria</taxon>
        <taxon>Bacillati</taxon>
        <taxon>Bacillota</taxon>
        <taxon>Clostridia</taxon>
        <taxon>Eubacteriales</taxon>
        <taxon>Oscillospiraceae</taxon>
        <taxon>Papillibacter</taxon>
    </lineage>
</organism>
<gene>
    <name evidence="2" type="ORF">SAMN02745168_0140</name>
</gene>
<name>A0A1W2CNU8_9FIRM</name>
<protein>
    <submittedName>
        <fullName evidence="2">Pimeloyl-ACP methyl ester carboxylesterase</fullName>
    </submittedName>
</protein>
<keyword evidence="3" id="KW-1185">Reference proteome</keyword>
<dbReference type="OrthoDB" id="9773293at2"/>
<dbReference type="InterPro" id="IPR000073">
    <property type="entry name" value="AB_hydrolase_1"/>
</dbReference>
<dbReference type="EMBL" id="FWXW01000011">
    <property type="protein sequence ID" value="SMC86889.1"/>
    <property type="molecule type" value="Genomic_DNA"/>
</dbReference>
<evidence type="ECO:0000313" key="3">
    <source>
        <dbReference type="Proteomes" id="UP000192790"/>
    </source>
</evidence>
<reference evidence="2 3" key="1">
    <citation type="submission" date="2017-04" db="EMBL/GenBank/DDBJ databases">
        <authorList>
            <person name="Afonso C.L."/>
            <person name="Miller P.J."/>
            <person name="Scott M.A."/>
            <person name="Spackman E."/>
            <person name="Goraichik I."/>
            <person name="Dimitrov K.M."/>
            <person name="Suarez D.L."/>
            <person name="Swayne D.E."/>
        </authorList>
    </citation>
    <scope>NUCLEOTIDE SEQUENCE [LARGE SCALE GENOMIC DNA]</scope>
    <source>
        <strain evidence="2 3">DSM 12816</strain>
    </source>
</reference>
<dbReference type="AlphaFoldDB" id="A0A1W2CNU8"/>
<evidence type="ECO:0000259" key="1">
    <source>
        <dbReference type="Pfam" id="PF00561"/>
    </source>
</evidence>
<dbReference type="Proteomes" id="UP000192790">
    <property type="component" value="Unassembled WGS sequence"/>
</dbReference>
<dbReference type="Gene3D" id="3.40.50.1820">
    <property type="entry name" value="alpha/beta hydrolase"/>
    <property type="match status" value="1"/>
</dbReference>
<feature type="domain" description="AB hydrolase-1" evidence="1">
    <location>
        <begin position="25"/>
        <end position="134"/>
    </location>
</feature>
<dbReference type="InterPro" id="IPR029058">
    <property type="entry name" value="AB_hydrolase_fold"/>
</dbReference>